<feature type="transmembrane region" description="Helical" evidence="1">
    <location>
        <begin position="47"/>
        <end position="67"/>
    </location>
</feature>
<evidence type="ECO:0000313" key="3">
    <source>
        <dbReference type="Proteomes" id="UP000253919"/>
    </source>
</evidence>
<evidence type="ECO:0000256" key="1">
    <source>
        <dbReference type="SAM" id="Phobius"/>
    </source>
</evidence>
<dbReference type="EMBL" id="QASA01000001">
    <property type="protein sequence ID" value="RDC63017.1"/>
    <property type="molecule type" value="Genomic_DNA"/>
</dbReference>
<dbReference type="AlphaFoldDB" id="A0A369QIB8"/>
<organism evidence="2 3">
    <name type="scientific">Adhaeribacter pallidiroseus</name>
    <dbReference type="NCBI Taxonomy" id="2072847"/>
    <lineage>
        <taxon>Bacteria</taxon>
        <taxon>Pseudomonadati</taxon>
        <taxon>Bacteroidota</taxon>
        <taxon>Cytophagia</taxon>
        <taxon>Cytophagales</taxon>
        <taxon>Hymenobacteraceae</taxon>
        <taxon>Adhaeribacter</taxon>
    </lineage>
</organism>
<evidence type="ECO:0000313" key="2">
    <source>
        <dbReference type="EMBL" id="RDC63017.1"/>
    </source>
</evidence>
<keyword evidence="1" id="KW-0812">Transmembrane</keyword>
<keyword evidence="1" id="KW-1133">Transmembrane helix</keyword>
<sequence>MKFNKVIRTIFPPIVGYLTYLFFDGLFEKQFPIAPFDEPWVPGTVILLQNFGELAYIGLGFVFQYKVIVPRTINSTKKVTIRAALFGIILNIISSFIDSFYRDSIMDILIESFRFLVEYESFVMGNLALLTLFNFFENKSKLKNGVTSKLMDEA</sequence>
<feature type="transmembrane region" description="Helical" evidence="1">
    <location>
        <begin position="117"/>
        <end position="136"/>
    </location>
</feature>
<dbReference type="OrthoDB" id="895711at2"/>
<feature type="transmembrane region" description="Helical" evidence="1">
    <location>
        <begin position="79"/>
        <end position="97"/>
    </location>
</feature>
<dbReference type="RefSeq" id="WP_115372382.1">
    <property type="nucleotide sequence ID" value="NZ_QASA01000001.1"/>
</dbReference>
<feature type="transmembrane region" description="Helical" evidence="1">
    <location>
        <begin position="7"/>
        <end position="27"/>
    </location>
</feature>
<protein>
    <submittedName>
        <fullName evidence="2">Uncharacterized protein</fullName>
    </submittedName>
</protein>
<gene>
    <name evidence="2" type="ORF">AHMF7616_01616</name>
</gene>
<reference evidence="2 3" key="1">
    <citation type="submission" date="2018-04" db="EMBL/GenBank/DDBJ databases">
        <title>Adhaeribacter sp. HMF7616 genome sequencing and assembly.</title>
        <authorList>
            <person name="Kang H."/>
            <person name="Kang J."/>
            <person name="Cha I."/>
            <person name="Kim H."/>
            <person name="Joh K."/>
        </authorList>
    </citation>
    <scope>NUCLEOTIDE SEQUENCE [LARGE SCALE GENOMIC DNA]</scope>
    <source>
        <strain evidence="2 3">HMF7616</strain>
    </source>
</reference>
<dbReference type="Proteomes" id="UP000253919">
    <property type="component" value="Unassembled WGS sequence"/>
</dbReference>
<keyword evidence="1" id="KW-0472">Membrane</keyword>
<proteinExistence type="predicted"/>
<comment type="caution">
    <text evidence="2">The sequence shown here is derived from an EMBL/GenBank/DDBJ whole genome shotgun (WGS) entry which is preliminary data.</text>
</comment>
<name>A0A369QIB8_9BACT</name>
<keyword evidence="3" id="KW-1185">Reference proteome</keyword>
<accession>A0A369QIB8</accession>